<proteinExistence type="predicted"/>
<gene>
    <name evidence="1" type="ORF">HMPREF1872_00597</name>
</gene>
<dbReference type="SUPFAM" id="SSF48208">
    <property type="entry name" value="Six-hairpin glycosidases"/>
    <property type="match status" value="1"/>
</dbReference>
<dbReference type="Pfam" id="PF06824">
    <property type="entry name" value="Glyco_hydro_125"/>
    <property type="match status" value="1"/>
</dbReference>
<dbReference type="InterPro" id="IPR012341">
    <property type="entry name" value="6hp_glycosidase-like_sf"/>
</dbReference>
<evidence type="ECO:0008006" key="3">
    <source>
        <dbReference type="Google" id="ProtNLM"/>
    </source>
</evidence>
<keyword evidence="2" id="KW-1185">Reference proteome</keyword>
<comment type="caution">
    <text evidence="1">The sequence shown here is derived from an EMBL/GenBank/DDBJ whole genome shotgun (WGS) entry which is preliminary data.</text>
</comment>
<accession>A0A133YEM5</accession>
<dbReference type="RefSeq" id="WP_066713656.1">
    <property type="nucleotide sequence ID" value="NZ_CP118869.1"/>
</dbReference>
<dbReference type="EMBL" id="LSCV01000011">
    <property type="protein sequence ID" value="KXB41646.1"/>
    <property type="molecule type" value="Genomic_DNA"/>
</dbReference>
<dbReference type="Gene3D" id="1.50.10.10">
    <property type="match status" value="1"/>
</dbReference>
<evidence type="ECO:0000313" key="2">
    <source>
        <dbReference type="Proteomes" id="UP000070080"/>
    </source>
</evidence>
<dbReference type="STRING" id="1497955.HMPREF1872_00597"/>
<dbReference type="Proteomes" id="UP000070080">
    <property type="component" value="Unassembled WGS sequence"/>
</dbReference>
<sequence>MKYLPVGNDFISLPRINEQSGAIEDITFLYMAAKGLIDIRGNSQMPLIQPFVHLEQNNTESPLPEVLNWSRLANWLPNLICERDKLQISITYLPPIDERGFAVQINVNNTASLEQSVELGLEGCWASSWHCVNEDKPLSGIAKCFQSNWNNSLVFEYTNGFPMFAFAPMANVTTLNTFKQDNNGSISYRLCHSTCIAPKSEKSIVFYWGLGFEEVSAATSAKEMLRQAYAVELTKTIKWLQKRSVHFANSKLTQLYNTNLFFCYFFSAGITLDTEELVLVTSRSPRYYVSAAYWDRDSLLWSFPAILDIDPVRAKQMLNYVYTKQQRNFGIHSRYIDGTVLEPGFELDELVAPLLALTRYVKQTKDYAFLGESHIQQGIDHILNKLAQHKANKYYLYDTFLQPTDDERVYPFITYDNVLVWKALKDLSSLSDKYKGLNTLATKIKNDIVNNCIKQSENGQPYFCWSTDLNGKHDIYDEPPGSLQLLPLLGFCKADDAVYVNTVNLIRSPEYKYSFANNPINEIGCPHAPHPWILSLANSILCGRLEHSLSILEKLHMDNGIACESVDEITGYCTTGEAFATCAGFLCHAIYSMFK</sequence>
<name>A0A133YEM5_9FIRM</name>
<protein>
    <recommendedName>
        <fullName evidence="3">Metal-independent alpha-mannosidase</fullName>
    </recommendedName>
</protein>
<organism evidence="1 2">
    <name type="scientific">Amygdalobacter nucleatus</name>
    <dbReference type="NCBI Taxonomy" id="3029274"/>
    <lineage>
        <taxon>Bacteria</taxon>
        <taxon>Bacillati</taxon>
        <taxon>Bacillota</taxon>
        <taxon>Clostridia</taxon>
        <taxon>Eubacteriales</taxon>
        <taxon>Oscillospiraceae</taxon>
        <taxon>Amygdalobacter</taxon>
    </lineage>
</organism>
<dbReference type="SMART" id="SM01149">
    <property type="entry name" value="DUF1237"/>
    <property type="match status" value="1"/>
</dbReference>
<dbReference type="AlphaFoldDB" id="A0A133YEM5"/>
<dbReference type="GO" id="GO:0005975">
    <property type="term" value="P:carbohydrate metabolic process"/>
    <property type="evidence" value="ECO:0007669"/>
    <property type="project" value="InterPro"/>
</dbReference>
<dbReference type="PANTHER" id="PTHR31047">
    <property type="entry name" value="MEIOTICALLY UP-REGULATED GENE 157 PROTEIN"/>
    <property type="match status" value="1"/>
</dbReference>
<reference evidence="2" key="1">
    <citation type="submission" date="2016-01" db="EMBL/GenBank/DDBJ databases">
        <authorList>
            <person name="Mitreva M."/>
            <person name="Pepin K.H."/>
            <person name="Mihindukulasuriya K.A."/>
            <person name="Fulton R."/>
            <person name="Fronick C."/>
            <person name="O'Laughlin M."/>
            <person name="Miner T."/>
            <person name="Herter B."/>
            <person name="Rosa B.A."/>
            <person name="Cordes M."/>
            <person name="Tomlinson C."/>
            <person name="Wollam A."/>
            <person name="Palsikar V.B."/>
            <person name="Mardis E.R."/>
            <person name="Wilson R.K."/>
        </authorList>
    </citation>
    <scope>NUCLEOTIDE SEQUENCE [LARGE SCALE GENOMIC DNA]</scope>
    <source>
        <strain evidence="2">KA00274</strain>
    </source>
</reference>
<dbReference type="InterPro" id="IPR008928">
    <property type="entry name" value="6-hairpin_glycosidase_sf"/>
</dbReference>
<dbReference type="PANTHER" id="PTHR31047:SF0">
    <property type="entry name" value="MEIOTICALLY UP-REGULATED GENE 157 PROTEIN"/>
    <property type="match status" value="1"/>
</dbReference>
<dbReference type="InterPro" id="IPR008313">
    <property type="entry name" value="GH125"/>
</dbReference>
<dbReference type="PATRIC" id="fig|1497955.3.peg.577"/>
<evidence type="ECO:0000313" key="1">
    <source>
        <dbReference type="EMBL" id="KXB41646.1"/>
    </source>
</evidence>